<evidence type="ECO:0000313" key="1">
    <source>
        <dbReference type="EMBL" id="MDQ8208227.1"/>
    </source>
</evidence>
<reference evidence="1 2" key="1">
    <citation type="submission" date="2023-04" db="EMBL/GenBank/DDBJ databases">
        <title>A novel bacteria isolated from coastal sediment.</title>
        <authorList>
            <person name="Liu X.-J."/>
            <person name="Du Z.-J."/>
        </authorList>
    </citation>
    <scope>NUCLEOTIDE SEQUENCE [LARGE SCALE GENOMIC DNA]</scope>
    <source>
        <strain evidence="1 2">SDUM461003</strain>
    </source>
</reference>
<name>A0ABU1AVQ7_9BACT</name>
<dbReference type="EMBL" id="JARXHW010000026">
    <property type="protein sequence ID" value="MDQ8208227.1"/>
    <property type="molecule type" value="Genomic_DNA"/>
</dbReference>
<proteinExistence type="predicted"/>
<gene>
    <name evidence="1" type="ORF">QEH52_11955</name>
</gene>
<protein>
    <recommendedName>
        <fullName evidence="3">Transposase</fullName>
    </recommendedName>
</protein>
<dbReference type="Proteomes" id="UP001225316">
    <property type="component" value="Unassembled WGS sequence"/>
</dbReference>
<dbReference type="RefSeq" id="WP_308950728.1">
    <property type="nucleotide sequence ID" value="NZ_JARXHW010000026.1"/>
</dbReference>
<evidence type="ECO:0008006" key="3">
    <source>
        <dbReference type="Google" id="ProtNLM"/>
    </source>
</evidence>
<organism evidence="1 2">
    <name type="scientific">Thalassobacterium maritimum</name>
    <dbReference type="NCBI Taxonomy" id="3041265"/>
    <lineage>
        <taxon>Bacteria</taxon>
        <taxon>Pseudomonadati</taxon>
        <taxon>Verrucomicrobiota</taxon>
        <taxon>Opitutia</taxon>
        <taxon>Puniceicoccales</taxon>
        <taxon>Coraliomargaritaceae</taxon>
        <taxon>Thalassobacterium</taxon>
    </lineage>
</organism>
<evidence type="ECO:0000313" key="2">
    <source>
        <dbReference type="Proteomes" id="UP001225316"/>
    </source>
</evidence>
<keyword evidence="2" id="KW-1185">Reference proteome</keyword>
<accession>A0ABU1AVQ7</accession>
<sequence length="41" mass="4457">MKPHHKRKLLKIKPAAWDKVLYAAVSPDKVGNGKAAVSCEA</sequence>
<comment type="caution">
    <text evidence="1">The sequence shown here is derived from an EMBL/GenBank/DDBJ whole genome shotgun (WGS) entry which is preliminary data.</text>
</comment>